<evidence type="ECO:0000256" key="13">
    <source>
        <dbReference type="SAM" id="SignalP"/>
    </source>
</evidence>
<comment type="subcellular location">
    <subcellularLocation>
        <location evidence="2">Membrane</location>
        <topology evidence="2">Multi-pass membrane protein</topology>
    </subcellularLocation>
</comment>
<feature type="region of interest" description="Disordered" evidence="11">
    <location>
        <begin position="307"/>
        <end position="364"/>
    </location>
</feature>
<proteinExistence type="predicted"/>
<keyword evidence="9" id="KW-0408">Iron</keyword>
<keyword evidence="4" id="KW-0349">Heme</keyword>
<keyword evidence="5 12" id="KW-0812">Transmembrane</keyword>
<evidence type="ECO:0000256" key="2">
    <source>
        <dbReference type="ARBA" id="ARBA00004141"/>
    </source>
</evidence>
<evidence type="ECO:0000256" key="11">
    <source>
        <dbReference type="SAM" id="MobiDB-lite"/>
    </source>
</evidence>
<evidence type="ECO:0000256" key="9">
    <source>
        <dbReference type="ARBA" id="ARBA00023004"/>
    </source>
</evidence>
<feature type="chain" id="PRO_5043597672" description="Cytochrome b561 domain-containing protein" evidence="13">
    <location>
        <begin position="35"/>
        <end position="364"/>
    </location>
</feature>
<keyword evidence="8 12" id="KW-1133">Transmembrane helix</keyword>
<dbReference type="Gene3D" id="1.20.120.1770">
    <property type="match status" value="1"/>
</dbReference>
<dbReference type="InterPro" id="IPR045150">
    <property type="entry name" value="CYB561D1/2"/>
</dbReference>
<keyword evidence="10 12" id="KW-0472">Membrane</keyword>
<feature type="transmembrane region" description="Helical" evidence="12">
    <location>
        <begin position="183"/>
        <end position="204"/>
    </location>
</feature>
<evidence type="ECO:0000256" key="4">
    <source>
        <dbReference type="ARBA" id="ARBA00022617"/>
    </source>
</evidence>
<dbReference type="GO" id="GO:0020037">
    <property type="term" value="F:heme binding"/>
    <property type="evidence" value="ECO:0007669"/>
    <property type="project" value="TreeGrafter"/>
</dbReference>
<evidence type="ECO:0000256" key="6">
    <source>
        <dbReference type="ARBA" id="ARBA00022723"/>
    </source>
</evidence>
<accession>A0AAV9XBH3</accession>
<evidence type="ECO:0000259" key="14">
    <source>
        <dbReference type="PROSITE" id="PS50939"/>
    </source>
</evidence>
<dbReference type="PANTHER" id="PTHR15422:SF24">
    <property type="entry name" value="DOMON RELATED DOMAIN-CONTAINING PROTEIN"/>
    <property type="match status" value="1"/>
</dbReference>
<organism evidence="15 16">
    <name type="scientific">Orbilia ellipsospora</name>
    <dbReference type="NCBI Taxonomy" id="2528407"/>
    <lineage>
        <taxon>Eukaryota</taxon>
        <taxon>Fungi</taxon>
        <taxon>Dikarya</taxon>
        <taxon>Ascomycota</taxon>
        <taxon>Pezizomycotina</taxon>
        <taxon>Orbiliomycetes</taxon>
        <taxon>Orbiliales</taxon>
        <taxon>Orbiliaceae</taxon>
        <taxon>Orbilia</taxon>
    </lineage>
</organism>
<keyword evidence="7" id="KW-0249">Electron transport</keyword>
<feature type="transmembrane region" description="Helical" evidence="12">
    <location>
        <begin position="137"/>
        <end position="162"/>
    </location>
</feature>
<evidence type="ECO:0000256" key="1">
    <source>
        <dbReference type="ARBA" id="ARBA00001970"/>
    </source>
</evidence>
<reference evidence="15 16" key="1">
    <citation type="submission" date="2019-10" db="EMBL/GenBank/DDBJ databases">
        <authorList>
            <person name="Palmer J.M."/>
        </authorList>
    </citation>
    <scope>NUCLEOTIDE SEQUENCE [LARGE SCALE GENOMIC DNA]</scope>
    <source>
        <strain evidence="15 16">TWF694</strain>
    </source>
</reference>
<keyword evidence="16" id="KW-1185">Reference proteome</keyword>
<evidence type="ECO:0000256" key="3">
    <source>
        <dbReference type="ARBA" id="ARBA00022448"/>
    </source>
</evidence>
<dbReference type="Pfam" id="PF03188">
    <property type="entry name" value="Cytochrom_B561"/>
    <property type="match status" value="1"/>
</dbReference>
<name>A0AAV9XBH3_9PEZI</name>
<evidence type="ECO:0000256" key="12">
    <source>
        <dbReference type="SAM" id="Phobius"/>
    </source>
</evidence>
<keyword evidence="6" id="KW-0479">Metal-binding</keyword>
<evidence type="ECO:0000313" key="16">
    <source>
        <dbReference type="Proteomes" id="UP001365542"/>
    </source>
</evidence>
<dbReference type="SMART" id="SM00665">
    <property type="entry name" value="B561"/>
    <property type="match status" value="1"/>
</dbReference>
<comment type="cofactor">
    <cofactor evidence="1">
        <name>heme b</name>
        <dbReference type="ChEBI" id="CHEBI:60344"/>
    </cofactor>
</comment>
<dbReference type="GO" id="GO:0140575">
    <property type="term" value="F:transmembrane monodehydroascorbate reductase activity"/>
    <property type="evidence" value="ECO:0007669"/>
    <property type="project" value="InterPro"/>
</dbReference>
<evidence type="ECO:0000256" key="5">
    <source>
        <dbReference type="ARBA" id="ARBA00022692"/>
    </source>
</evidence>
<dbReference type="PROSITE" id="PS50939">
    <property type="entry name" value="CYTOCHROME_B561"/>
    <property type="match status" value="1"/>
</dbReference>
<dbReference type="EMBL" id="JAVHJO010000006">
    <property type="protein sequence ID" value="KAK6539439.1"/>
    <property type="molecule type" value="Genomic_DNA"/>
</dbReference>
<protein>
    <recommendedName>
        <fullName evidence="14">Cytochrome b561 domain-containing protein</fullName>
    </recommendedName>
</protein>
<dbReference type="AlphaFoldDB" id="A0AAV9XBH3"/>
<evidence type="ECO:0000256" key="8">
    <source>
        <dbReference type="ARBA" id="ARBA00022989"/>
    </source>
</evidence>
<feature type="signal peptide" evidence="13">
    <location>
        <begin position="1"/>
        <end position="34"/>
    </location>
</feature>
<keyword evidence="3" id="KW-0813">Transport</keyword>
<gene>
    <name evidence="15" type="ORF">TWF694_009663</name>
</gene>
<evidence type="ECO:0000256" key="10">
    <source>
        <dbReference type="ARBA" id="ARBA00023136"/>
    </source>
</evidence>
<evidence type="ECO:0000256" key="7">
    <source>
        <dbReference type="ARBA" id="ARBA00022982"/>
    </source>
</evidence>
<keyword evidence="13" id="KW-0732">Signal</keyword>
<dbReference type="CDD" id="cd08760">
    <property type="entry name" value="Cyt_b561_FRRS1_like"/>
    <property type="match status" value="1"/>
</dbReference>
<feature type="transmembrane region" description="Helical" evidence="12">
    <location>
        <begin position="62"/>
        <end position="88"/>
    </location>
</feature>
<sequence length="364" mass="39908">MILNTFCRVFGMTEGHLTSLLLVILAFIATSATADYGEVIRSDEKGLDQGLKTRVSSKRSKIIIAHSIFAAFAWLFFAPLAIVVARFFKTAKSGRGRIWFRIHFLLQIGTVILMIITFVLGYFAVGPGSKHQFKNPHLQIGAAVFAATLAQALSGILNHFILRPIRRHFQNPMKTPFPSKLHIVLGWTTLGLGIANIPIGMVLFGTRLRLLILFGVYVAGLLVLVFGLEAVKGRDRGVIVEKEEYEERGRPRARRHQSSTESVLPVAGAEREEVVYIPVEDDADAGSVHTAAEVPITDATARAQVVTEEGTVEHTRTDPSEATGEPQSEVPISQAPLITPEPTADHEQNTEETNTTTKPSVVRV</sequence>
<dbReference type="Proteomes" id="UP001365542">
    <property type="component" value="Unassembled WGS sequence"/>
</dbReference>
<dbReference type="InterPro" id="IPR006593">
    <property type="entry name" value="Cyt_b561/ferric_Rdtase_TM"/>
</dbReference>
<dbReference type="GO" id="GO:0016020">
    <property type="term" value="C:membrane"/>
    <property type="evidence" value="ECO:0007669"/>
    <property type="project" value="UniProtKB-SubCell"/>
</dbReference>
<feature type="domain" description="Cytochrome b561" evidence="14">
    <location>
        <begin position="21"/>
        <end position="235"/>
    </location>
</feature>
<evidence type="ECO:0000313" key="15">
    <source>
        <dbReference type="EMBL" id="KAK6539439.1"/>
    </source>
</evidence>
<feature type="transmembrane region" description="Helical" evidence="12">
    <location>
        <begin position="210"/>
        <end position="228"/>
    </location>
</feature>
<comment type="caution">
    <text evidence="15">The sequence shown here is derived from an EMBL/GenBank/DDBJ whole genome shotgun (WGS) entry which is preliminary data.</text>
</comment>
<feature type="transmembrane region" description="Helical" evidence="12">
    <location>
        <begin position="100"/>
        <end position="125"/>
    </location>
</feature>
<dbReference type="PANTHER" id="PTHR15422">
    <property type="entry name" value="OS05G0565100 PROTEIN"/>
    <property type="match status" value="1"/>
</dbReference>
<dbReference type="GO" id="GO:0046872">
    <property type="term" value="F:metal ion binding"/>
    <property type="evidence" value="ECO:0007669"/>
    <property type="project" value="UniProtKB-KW"/>
</dbReference>